<dbReference type="Proteomes" id="UP000001473">
    <property type="component" value="Chromosome"/>
</dbReference>
<keyword evidence="3" id="KW-1185">Reference proteome</keyword>
<reference evidence="2 3" key="1">
    <citation type="journal article" date="2008" name="J. Biotechnol.">
        <title>Ultrafast pyrosequencing of Corynebacterium kroppenstedtii DSM44385 revealed insights into the physiology of a lipophilic corynebacterium that lacks mycolic acids.</title>
        <authorList>
            <person name="Tauch A."/>
            <person name="Schneider J."/>
            <person name="Szczepanowski R."/>
            <person name="Tilker A."/>
            <person name="Viehoever P."/>
            <person name="Gartemann K.-H."/>
            <person name="Arnold W."/>
            <person name="Blom J."/>
            <person name="Brinkrolf K."/>
            <person name="Brune I."/>
            <person name="Goetker S."/>
            <person name="Weisshaar B."/>
            <person name="Goesmann A."/>
            <person name="Droege M."/>
            <person name="Puehler A."/>
        </authorList>
    </citation>
    <scope>NUCLEOTIDE SEQUENCE [LARGE SCALE GENOMIC DNA]</scope>
    <source>
        <strain evidence="3">DSM 44385 / JCM 11950 / CIP 105744 / CCUG 35717</strain>
    </source>
</reference>
<dbReference type="EMBL" id="CP001620">
    <property type="protein sequence ID" value="ACR17942.1"/>
    <property type="molecule type" value="Genomic_DNA"/>
</dbReference>
<dbReference type="Pfam" id="PF02620">
    <property type="entry name" value="YceD"/>
    <property type="match status" value="1"/>
</dbReference>
<accession>C4LJD7</accession>
<dbReference type="STRING" id="645127.ckrop_1197"/>
<dbReference type="AlphaFoldDB" id="C4LJD7"/>
<dbReference type="eggNOG" id="COG1399">
    <property type="taxonomic scope" value="Bacteria"/>
</dbReference>
<sequence length="200" mass="21145">MGGVMGISHSDRKESVTPTAHNPLSLDVSTVSQQSGAVETIDTEGPSPVRIGPEMIAFGVGTPLGVHATVTNVGEGLVVDAEISGSGEAECVRCLKPLTPHLSFHINGVWALTEGFITSEDSDDDDDDDPTPMVKDNRLDLTQAVIDEAGVSLPFSPTCEEFGEECDSQTPEPDGVSGETETVDPRWAGLQDKLKDLRDV</sequence>
<dbReference type="OrthoDB" id="9790372at2"/>
<organism evidence="2 3">
    <name type="scientific">Corynebacterium kroppenstedtii (strain DSM 44385 / JCM 11950 / CIP 105744 / CCUG 35717)</name>
    <dbReference type="NCBI Taxonomy" id="645127"/>
    <lineage>
        <taxon>Bacteria</taxon>
        <taxon>Bacillati</taxon>
        <taxon>Actinomycetota</taxon>
        <taxon>Actinomycetes</taxon>
        <taxon>Mycobacteriales</taxon>
        <taxon>Corynebacteriaceae</taxon>
        <taxon>Corynebacterium</taxon>
    </lineage>
</organism>
<feature type="region of interest" description="Disordered" evidence="1">
    <location>
        <begin position="1"/>
        <end position="23"/>
    </location>
</feature>
<dbReference type="HOGENOM" id="CLU_100236_0_0_11"/>
<name>C4LJD7_CORK4</name>
<dbReference type="KEGG" id="ckp:ckrop_1197"/>
<evidence type="ECO:0000313" key="3">
    <source>
        <dbReference type="Proteomes" id="UP000001473"/>
    </source>
</evidence>
<gene>
    <name evidence="2" type="ordered locus">ckrop_1197</name>
</gene>
<evidence type="ECO:0008006" key="4">
    <source>
        <dbReference type="Google" id="ProtNLM"/>
    </source>
</evidence>
<proteinExistence type="predicted"/>
<evidence type="ECO:0000256" key="1">
    <source>
        <dbReference type="SAM" id="MobiDB-lite"/>
    </source>
</evidence>
<feature type="region of interest" description="Disordered" evidence="1">
    <location>
        <begin position="157"/>
        <end position="190"/>
    </location>
</feature>
<dbReference type="InterPro" id="IPR003772">
    <property type="entry name" value="YceD"/>
</dbReference>
<evidence type="ECO:0000313" key="2">
    <source>
        <dbReference type="EMBL" id="ACR17942.1"/>
    </source>
</evidence>
<protein>
    <recommendedName>
        <fullName evidence="4">DUF177 domain-containing protein</fullName>
    </recommendedName>
</protein>